<dbReference type="EMBL" id="CAJNOK010010241">
    <property type="protein sequence ID" value="CAF1110168.1"/>
    <property type="molecule type" value="Genomic_DNA"/>
</dbReference>
<evidence type="ECO:0000256" key="1">
    <source>
        <dbReference type="ARBA" id="ARBA00004167"/>
    </source>
</evidence>
<comment type="caution">
    <text evidence="14">The sequence shown here is derived from an EMBL/GenBank/DDBJ whole genome shotgun (WGS) entry which is preliminary data.</text>
</comment>
<evidence type="ECO:0000256" key="9">
    <source>
        <dbReference type="ARBA" id="ARBA00023180"/>
    </source>
</evidence>
<keyword evidence="8" id="KW-0675">Receptor</keyword>
<evidence type="ECO:0000313" key="13">
    <source>
        <dbReference type="EMBL" id="CAF1110168.1"/>
    </source>
</evidence>
<reference evidence="14" key="1">
    <citation type="submission" date="2021-02" db="EMBL/GenBank/DDBJ databases">
        <authorList>
            <person name="Nowell W R."/>
        </authorList>
    </citation>
    <scope>NUCLEOTIDE SEQUENCE</scope>
</reference>
<comment type="subcellular location">
    <subcellularLocation>
        <location evidence="1">Membrane</location>
        <topology evidence="1">Single-pass membrane protein</topology>
    </subcellularLocation>
</comment>
<feature type="signal peptide" evidence="11">
    <location>
        <begin position="1"/>
        <end position="24"/>
    </location>
</feature>
<evidence type="ECO:0000256" key="4">
    <source>
        <dbReference type="ARBA" id="ARBA00022737"/>
    </source>
</evidence>
<keyword evidence="7" id="KW-1015">Disulfide bond</keyword>
<dbReference type="AlphaFoldDB" id="A0A8S2L6X4"/>
<evidence type="ECO:0000256" key="7">
    <source>
        <dbReference type="ARBA" id="ARBA00023157"/>
    </source>
</evidence>
<dbReference type="PROSITE" id="PS50835">
    <property type="entry name" value="IG_LIKE"/>
    <property type="match status" value="1"/>
</dbReference>
<dbReference type="InterPro" id="IPR052615">
    <property type="entry name" value="FGFRL"/>
</dbReference>
<accession>A0A8S2L6X4</accession>
<dbReference type="SUPFAM" id="SSF48726">
    <property type="entry name" value="Immunoglobulin"/>
    <property type="match status" value="2"/>
</dbReference>
<dbReference type="SMART" id="SM00408">
    <property type="entry name" value="IGc2"/>
    <property type="match status" value="1"/>
</dbReference>
<feature type="chain" id="PRO_5035707465" description="Ig-like domain-containing protein" evidence="11">
    <location>
        <begin position="25"/>
        <end position="216"/>
    </location>
</feature>
<dbReference type="InterPro" id="IPR036179">
    <property type="entry name" value="Ig-like_dom_sf"/>
</dbReference>
<dbReference type="Proteomes" id="UP000682733">
    <property type="component" value="Unassembled WGS sequence"/>
</dbReference>
<keyword evidence="9" id="KW-0325">Glycoprotein</keyword>
<evidence type="ECO:0000256" key="11">
    <source>
        <dbReference type="SAM" id="SignalP"/>
    </source>
</evidence>
<evidence type="ECO:0000256" key="8">
    <source>
        <dbReference type="ARBA" id="ARBA00023170"/>
    </source>
</evidence>
<evidence type="ECO:0000256" key="6">
    <source>
        <dbReference type="ARBA" id="ARBA00023136"/>
    </source>
</evidence>
<name>A0A8S2L6X4_9BILA</name>
<dbReference type="InterPro" id="IPR007110">
    <property type="entry name" value="Ig-like_dom"/>
</dbReference>
<evidence type="ECO:0000313" key="15">
    <source>
        <dbReference type="Proteomes" id="UP000682733"/>
    </source>
</evidence>
<protein>
    <recommendedName>
        <fullName evidence="12">Ig-like domain-containing protein</fullName>
    </recommendedName>
</protein>
<dbReference type="PANTHER" id="PTHR19890:SF10">
    <property type="entry name" value="FIBROBLAST GROWTH FACTOR RECEPTOR-LIKE 1"/>
    <property type="match status" value="1"/>
</dbReference>
<evidence type="ECO:0000256" key="2">
    <source>
        <dbReference type="ARBA" id="ARBA00022692"/>
    </source>
</evidence>
<evidence type="ECO:0000256" key="10">
    <source>
        <dbReference type="ARBA" id="ARBA00023319"/>
    </source>
</evidence>
<dbReference type="InterPro" id="IPR003598">
    <property type="entry name" value="Ig_sub2"/>
</dbReference>
<evidence type="ECO:0000259" key="12">
    <source>
        <dbReference type="PROSITE" id="PS50835"/>
    </source>
</evidence>
<evidence type="ECO:0000256" key="5">
    <source>
        <dbReference type="ARBA" id="ARBA00022989"/>
    </source>
</evidence>
<organism evidence="14 15">
    <name type="scientific">Didymodactylos carnosus</name>
    <dbReference type="NCBI Taxonomy" id="1234261"/>
    <lineage>
        <taxon>Eukaryota</taxon>
        <taxon>Metazoa</taxon>
        <taxon>Spiralia</taxon>
        <taxon>Gnathifera</taxon>
        <taxon>Rotifera</taxon>
        <taxon>Eurotatoria</taxon>
        <taxon>Bdelloidea</taxon>
        <taxon>Philodinida</taxon>
        <taxon>Philodinidae</taxon>
        <taxon>Didymodactylos</taxon>
    </lineage>
</organism>
<dbReference type="Gene3D" id="2.60.40.10">
    <property type="entry name" value="Immunoglobulins"/>
    <property type="match status" value="2"/>
</dbReference>
<dbReference type="InterPro" id="IPR003599">
    <property type="entry name" value="Ig_sub"/>
</dbReference>
<dbReference type="SMART" id="SM00409">
    <property type="entry name" value="IG"/>
    <property type="match status" value="1"/>
</dbReference>
<sequence>MLFEHCLYALFHLLLKLNFFYVNGELLNVRQDINKNNEDAYYDGDSQQFNNIQTSDCSIQCPPYWTEPVQQIQSLVYPAAAFVSLKCPYNGKPTPQLTWYKDDQVFVPKSYELSDLYSIDNYYLNISKATMYEKGIYKCMIENSLGNISRSFELRVQGRSFDRAVILSQTTNQTLYEGDNVTFECYFYSDSSPFVQWFIQRSIFQEFKFIKSAFKI</sequence>
<keyword evidence="2" id="KW-0812">Transmembrane</keyword>
<dbReference type="GO" id="GO:0016020">
    <property type="term" value="C:membrane"/>
    <property type="evidence" value="ECO:0007669"/>
    <property type="project" value="UniProtKB-SubCell"/>
</dbReference>
<dbReference type="InterPro" id="IPR013783">
    <property type="entry name" value="Ig-like_fold"/>
</dbReference>
<gene>
    <name evidence="13" type="ORF">OVA965_LOCUS19724</name>
    <name evidence="14" type="ORF">TMI583_LOCUS19863</name>
</gene>
<dbReference type="EMBL" id="CAJOBA010012882">
    <property type="protein sequence ID" value="CAF3876914.1"/>
    <property type="molecule type" value="Genomic_DNA"/>
</dbReference>
<keyword evidence="5" id="KW-1133">Transmembrane helix</keyword>
<proteinExistence type="predicted"/>
<evidence type="ECO:0000313" key="14">
    <source>
        <dbReference type="EMBL" id="CAF3876914.1"/>
    </source>
</evidence>
<keyword evidence="6" id="KW-0472">Membrane</keyword>
<dbReference type="InterPro" id="IPR013098">
    <property type="entry name" value="Ig_I-set"/>
</dbReference>
<evidence type="ECO:0000256" key="3">
    <source>
        <dbReference type="ARBA" id="ARBA00022729"/>
    </source>
</evidence>
<keyword evidence="3 11" id="KW-0732">Signal</keyword>
<dbReference type="Proteomes" id="UP000677228">
    <property type="component" value="Unassembled WGS sequence"/>
</dbReference>
<dbReference type="PANTHER" id="PTHR19890">
    <property type="entry name" value="FIBROBLAST GROWTH FACTOR RECEPTOR"/>
    <property type="match status" value="1"/>
</dbReference>
<dbReference type="FunFam" id="2.60.40.10:FF:000016">
    <property type="entry name" value="Fibroblast growth factor receptor"/>
    <property type="match status" value="1"/>
</dbReference>
<keyword evidence="10" id="KW-0393">Immunoglobulin domain</keyword>
<feature type="domain" description="Ig-like" evidence="12">
    <location>
        <begin position="62"/>
        <end position="155"/>
    </location>
</feature>
<keyword evidence="4" id="KW-0677">Repeat</keyword>
<dbReference type="Pfam" id="PF07679">
    <property type="entry name" value="I-set"/>
    <property type="match status" value="1"/>
</dbReference>